<sequence>MRYFAGAAAAAGLEEEVVLLDHRSATLGGLLEHLRGVHPPLAPVLAVATALVDELAVTEASAPLRDGARVDVLPPFAGG</sequence>
<dbReference type="EMBL" id="CADCUY010000458">
    <property type="protein sequence ID" value="CAA9424060.1"/>
    <property type="molecule type" value="Genomic_DNA"/>
</dbReference>
<dbReference type="InterPro" id="IPR012675">
    <property type="entry name" value="Beta-grasp_dom_sf"/>
</dbReference>
<organism evidence="1">
    <name type="scientific">uncultured Quadrisphaera sp</name>
    <dbReference type="NCBI Taxonomy" id="904978"/>
    <lineage>
        <taxon>Bacteria</taxon>
        <taxon>Bacillati</taxon>
        <taxon>Actinomycetota</taxon>
        <taxon>Actinomycetes</taxon>
        <taxon>Kineosporiales</taxon>
        <taxon>Kineosporiaceae</taxon>
        <taxon>Quadrisphaera</taxon>
        <taxon>environmental samples</taxon>
    </lineage>
</organism>
<reference evidence="1" key="1">
    <citation type="submission" date="2020-02" db="EMBL/GenBank/DDBJ databases">
        <authorList>
            <person name="Meier V. D."/>
        </authorList>
    </citation>
    <scope>NUCLEOTIDE SEQUENCE</scope>
    <source>
        <strain evidence="1">AVDCRST_MAG35</strain>
    </source>
</reference>
<dbReference type="Pfam" id="PF02597">
    <property type="entry name" value="ThiS"/>
    <property type="match status" value="1"/>
</dbReference>
<dbReference type="InterPro" id="IPR016155">
    <property type="entry name" value="Mopterin_synth/thiamin_S_b"/>
</dbReference>
<evidence type="ECO:0000313" key="1">
    <source>
        <dbReference type="EMBL" id="CAA9424060.1"/>
    </source>
</evidence>
<proteinExistence type="predicted"/>
<protein>
    <recommendedName>
        <fullName evidence="2">Molybdopterin synthase sulfur carrier subunit</fullName>
    </recommendedName>
</protein>
<evidence type="ECO:0008006" key="2">
    <source>
        <dbReference type="Google" id="ProtNLM"/>
    </source>
</evidence>
<dbReference type="InterPro" id="IPR003749">
    <property type="entry name" value="ThiS/MoaD-like"/>
</dbReference>
<gene>
    <name evidence="1" type="ORF">AVDCRST_MAG35-2177</name>
</gene>
<dbReference type="Gene3D" id="3.10.20.30">
    <property type="match status" value="1"/>
</dbReference>
<dbReference type="AlphaFoldDB" id="A0A6J4PZY9"/>
<name>A0A6J4PZY9_9ACTN</name>
<accession>A0A6J4PZY9</accession>
<dbReference type="SUPFAM" id="SSF54285">
    <property type="entry name" value="MoaD/ThiS"/>
    <property type="match status" value="1"/>
</dbReference>